<keyword evidence="2" id="KW-1133">Transmembrane helix</keyword>
<keyword evidence="2" id="KW-0472">Membrane</keyword>
<feature type="transmembrane region" description="Helical" evidence="2">
    <location>
        <begin position="52"/>
        <end position="79"/>
    </location>
</feature>
<evidence type="ECO:0000313" key="3">
    <source>
        <dbReference type="EMBL" id="KAJ3135760.1"/>
    </source>
</evidence>
<evidence type="ECO:0000256" key="2">
    <source>
        <dbReference type="SAM" id="Phobius"/>
    </source>
</evidence>
<feature type="region of interest" description="Disordered" evidence="1">
    <location>
        <begin position="1"/>
        <end position="25"/>
    </location>
</feature>
<reference evidence="3" key="1">
    <citation type="submission" date="2020-05" db="EMBL/GenBank/DDBJ databases">
        <title>Phylogenomic resolution of chytrid fungi.</title>
        <authorList>
            <person name="Stajich J.E."/>
            <person name="Amses K."/>
            <person name="Simmons R."/>
            <person name="Seto K."/>
            <person name="Myers J."/>
            <person name="Bonds A."/>
            <person name="Quandt C.A."/>
            <person name="Barry K."/>
            <person name="Liu P."/>
            <person name="Grigoriev I."/>
            <person name="Longcore J.E."/>
            <person name="James T.Y."/>
        </authorList>
    </citation>
    <scope>NUCLEOTIDE SEQUENCE</scope>
    <source>
        <strain evidence="3">JEL0513</strain>
    </source>
</reference>
<proteinExistence type="predicted"/>
<comment type="caution">
    <text evidence="3">The sequence shown here is derived from an EMBL/GenBank/DDBJ whole genome shotgun (WGS) entry which is preliminary data.</text>
</comment>
<protein>
    <submittedName>
        <fullName evidence="3">Uncharacterized protein</fullName>
    </submittedName>
</protein>
<keyword evidence="2" id="KW-0812">Transmembrane</keyword>
<dbReference type="Proteomes" id="UP001211907">
    <property type="component" value="Unassembled WGS sequence"/>
</dbReference>
<organism evidence="3 4">
    <name type="scientific">Physocladia obscura</name>
    <dbReference type="NCBI Taxonomy" id="109957"/>
    <lineage>
        <taxon>Eukaryota</taxon>
        <taxon>Fungi</taxon>
        <taxon>Fungi incertae sedis</taxon>
        <taxon>Chytridiomycota</taxon>
        <taxon>Chytridiomycota incertae sedis</taxon>
        <taxon>Chytridiomycetes</taxon>
        <taxon>Chytridiales</taxon>
        <taxon>Chytriomycetaceae</taxon>
        <taxon>Physocladia</taxon>
    </lineage>
</organism>
<evidence type="ECO:0000256" key="1">
    <source>
        <dbReference type="SAM" id="MobiDB-lite"/>
    </source>
</evidence>
<accession>A0AAD5XG69</accession>
<gene>
    <name evidence="3" type="ORF">HK100_002405</name>
</gene>
<evidence type="ECO:0000313" key="4">
    <source>
        <dbReference type="Proteomes" id="UP001211907"/>
    </source>
</evidence>
<sequence length="275" mass="29168">MPPRSRNASDDAEAGSKCTESNDGNDRRFMRGGAVCGPNPESGLSVFFARPVFVFVVFVFVIFVLIFVPAIILVLVFGLGLRLRLDELGLGLPRGRSVDRRRRSKEAGAIGRIWNSMGVGVCDVGRLVKVRAVVCVPVTAVVGVGKLVEVVGVEVVGVTVMLVLAAVDTPGNDAVRASFTGHMNVAIDCSFVELLGRTNARCIIGVTAVSVGLLGLWIGSAPAIAFELVLGARRNTSNRVGGAAGDRLRVPLWLRPPANFAVAFFDWLDLAVISI</sequence>
<dbReference type="EMBL" id="JADGJH010000156">
    <property type="protein sequence ID" value="KAJ3135760.1"/>
    <property type="molecule type" value="Genomic_DNA"/>
</dbReference>
<keyword evidence="4" id="KW-1185">Reference proteome</keyword>
<dbReference type="AlphaFoldDB" id="A0AAD5XG69"/>
<name>A0AAD5XG69_9FUNG</name>